<evidence type="ECO:0000256" key="2">
    <source>
        <dbReference type="ARBA" id="ARBA00006787"/>
    </source>
</evidence>
<comment type="cofactor">
    <cofactor evidence="1">
        <name>Fe(2+)</name>
        <dbReference type="ChEBI" id="CHEBI:29033"/>
    </cofactor>
</comment>
<keyword evidence="4" id="KW-0223">Dioxygenase</keyword>
<evidence type="ECO:0000313" key="6">
    <source>
        <dbReference type="EMBL" id="KAK6116914.1"/>
    </source>
</evidence>
<gene>
    <name evidence="6" type="ORF">DH2020_049289</name>
</gene>
<reference evidence="6 7" key="1">
    <citation type="journal article" date="2021" name="Comput. Struct. Biotechnol. J.">
        <title>De novo genome assembly of the potent medicinal plant Rehmannia glutinosa using nanopore technology.</title>
        <authorList>
            <person name="Ma L."/>
            <person name="Dong C."/>
            <person name="Song C."/>
            <person name="Wang X."/>
            <person name="Zheng X."/>
            <person name="Niu Y."/>
            <person name="Chen S."/>
            <person name="Feng W."/>
        </authorList>
    </citation>
    <scope>NUCLEOTIDE SEQUENCE [LARGE SCALE GENOMIC DNA]</scope>
    <source>
        <strain evidence="6">DH-2019</strain>
    </source>
</reference>
<evidence type="ECO:0000256" key="4">
    <source>
        <dbReference type="ARBA" id="ARBA00022964"/>
    </source>
</evidence>
<organism evidence="6 7">
    <name type="scientific">Rehmannia glutinosa</name>
    <name type="common">Chinese foxglove</name>
    <dbReference type="NCBI Taxonomy" id="99300"/>
    <lineage>
        <taxon>Eukaryota</taxon>
        <taxon>Viridiplantae</taxon>
        <taxon>Streptophyta</taxon>
        <taxon>Embryophyta</taxon>
        <taxon>Tracheophyta</taxon>
        <taxon>Spermatophyta</taxon>
        <taxon>Magnoliopsida</taxon>
        <taxon>eudicotyledons</taxon>
        <taxon>Gunneridae</taxon>
        <taxon>Pentapetalae</taxon>
        <taxon>asterids</taxon>
        <taxon>lamiids</taxon>
        <taxon>Lamiales</taxon>
        <taxon>Orobanchaceae</taxon>
        <taxon>Rehmannieae</taxon>
        <taxon>Rehmannia</taxon>
    </lineage>
</organism>
<evidence type="ECO:0000256" key="5">
    <source>
        <dbReference type="ARBA" id="ARBA00023004"/>
    </source>
</evidence>
<sequence>MRYCKYAYVGIVVEPMRLVGVVKIDLSTRDSASRAVAIRLFGQSCSGSEPFFVPREPDNPDAEEDDGYLIAYIHDENTQESNFIVMDAKSPTLEIVAAVKLPGRVPTGFHGLFSMYVSE</sequence>
<dbReference type="Proteomes" id="UP001318860">
    <property type="component" value="Unassembled WGS sequence"/>
</dbReference>
<evidence type="ECO:0008006" key="8">
    <source>
        <dbReference type="Google" id="ProtNLM"/>
    </source>
</evidence>
<comment type="caution">
    <text evidence="6">The sequence shown here is derived from an EMBL/GenBank/DDBJ whole genome shotgun (WGS) entry which is preliminary data.</text>
</comment>
<dbReference type="Pfam" id="PF03055">
    <property type="entry name" value="RPE65"/>
    <property type="match status" value="1"/>
</dbReference>
<evidence type="ECO:0000256" key="1">
    <source>
        <dbReference type="ARBA" id="ARBA00001954"/>
    </source>
</evidence>
<dbReference type="PANTHER" id="PTHR10543:SF46">
    <property type="entry name" value="CAROTENOID CLEAVAGE DIOXYGENASE 4, CHLOROPLASTIC-RELATED"/>
    <property type="match status" value="1"/>
</dbReference>
<proteinExistence type="inferred from homology"/>
<keyword evidence="5" id="KW-0408">Iron</keyword>
<keyword evidence="7" id="KW-1185">Reference proteome</keyword>
<keyword evidence="3" id="KW-0479">Metal-binding</keyword>
<protein>
    <recommendedName>
        <fullName evidence="8">Carotenoid cleavage dioxygenase</fullName>
    </recommendedName>
</protein>
<keyword evidence="4" id="KW-0560">Oxidoreductase</keyword>
<dbReference type="EMBL" id="JABTTQ020003477">
    <property type="protein sequence ID" value="KAK6116914.1"/>
    <property type="molecule type" value="Genomic_DNA"/>
</dbReference>
<dbReference type="InterPro" id="IPR004294">
    <property type="entry name" value="Carotenoid_Oase"/>
</dbReference>
<name>A0ABR0U373_REHGL</name>
<dbReference type="PANTHER" id="PTHR10543">
    <property type="entry name" value="BETA-CAROTENE DIOXYGENASE"/>
    <property type="match status" value="1"/>
</dbReference>
<accession>A0ABR0U373</accession>
<evidence type="ECO:0000313" key="7">
    <source>
        <dbReference type="Proteomes" id="UP001318860"/>
    </source>
</evidence>
<comment type="similarity">
    <text evidence="2">Belongs to the carotenoid oxygenase family.</text>
</comment>
<evidence type="ECO:0000256" key="3">
    <source>
        <dbReference type="ARBA" id="ARBA00022723"/>
    </source>
</evidence>